<dbReference type="GO" id="GO:0006002">
    <property type="term" value="P:fructose 6-phosphate metabolic process"/>
    <property type="evidence" value="ECO:0007669"/>
    <property type="project" value="TreeGrafter"/>
</dbReference>
<dbReference type="GO" id="GO:0006487">
    <property type="term" value="P:protein N-linked glycosylation"/>
    <property type="evidence" value="ECO:0007669"/>
    <property type="project" value="TreeGrafter"/>
</dbReference>
<dbReference type="SUPFAM" id="SSF53697">
    <property type="entry name" value="SIS domain"/>
    <property type="match status" value="1"/>
</dbReference>
<dbReference type="Gene3D" id="3.40.50.10490">
    <property type="entry name" value="Glucose-6-phosphate isomerase like protein, domain 1"/>
    <property type="match status" value="2"/>
</dbReference>
<sequence>MNYPELIEGELKKFSPLETDKSIDSGVVVGAGDSYAAALVVESKTRRKAIALDPYEAINLNVDKPYVIVSISGKTKTNIELAKVKKREGRKVIAITANASSPLAQNSDEIIIVPYKADTTLPGTLSFLLALSALYSLFNLELTEDYKRAKPIMLKEQPFFIGQGENYGIAYYATLKMNEIFCEPANYEKLELFPHSPIFSTRKRQIVILSSKDEREKKLKELINFTDVSLTECHDAFCNAFSIIHSIVERMRKENWNRICFVDDKQILNISSEMIY</sequence>
<evidence type="ECO:0000313" key="2">
    <source>
        <dbReference type="EMBL" id="BCU69504.1"/>
    </source>
</evidence>
<evidence type="ECO:0000313" key="3">
    <source>
        <dbReference type="Proteomes" id="UP000825123"/>
    </source>
</evidence>
<dbReference type="InterPro" id="IPR001347">
    <property type="entry name" value="SIS_dom"/>
</dbReference>
<dbReference type="AlphaFoldDB" id="A0A8D5U614"/>
<dbReference type="GO" id="GO:0006047">
    <property type="term" value="P:UDP-N-acetylglucosamine metabolic process"/>
    <property type="evidence" value="ECO:0007669"/>
    <property type="project" value="TreeGrafter"/>
</dbReference>
<proteinExistence type="predicted"/>
<dbReference type="InterPro" id="IPR046348">
    <property type="entry name" value="SIS_dom_sf"/>
</dbReference>
<dbReference type="GO" id="GO:0004360">
    <property type="term" value="F:glutamine-fructose-6-phosphate transaminase (isomerizing) activity"/>
    <property type="evidence" value="ECO:0007669"/>
    <property type="project" value="TreeGrafter"/>
</dbReference>
<keyword evidence="3" id="KW-1185">Reference proteome</keyword>
<organism evidence="2 3">
    <name type="scientific">Stygiolobus caldivivus</name>
    <dbReference type="NCBI Taxonomy" id="2824673"/>
    <lineage>
        <taxon>Archaea</taxon>
        <taxon>Thermoproteota</taxon>
        <taxon>Thermoprotei</taxon>
        <taxon>Sulfolobales</taxon>
        <taxon>Sulfolobaceae</taxon>
        <taxon>Stygiolobus</taxon>
    </lineage>
</organism>
<evidence type="ECO:0000259" key="1">
    <source>
        <dbReference type="PROSITE" id="PS51464"/>
    </source>
</evidence>
<protein>
    <submittedName>
        <fullName evidence="2">Sugar isomerase</fullName>
    </submittedName>
</protein>
<dbReference type="EMBL" id="AP024597">
    <property type="protein sequence ID" value="BCU69504.1"/>
    <property type="molecule type" value="Genomic_DNA"/>
</dbReference>
<dbReference type="KEGG" id="csty:KN1_08010"/>
<dbReference type="Pfam" id="PF01380">
    <property type="entry name" value="SIS"/>
    <property type="match status" value="1"/>
</dbReference>
<name>A0A8D5U614_9CREN</name>
<accession>A0A8D5U614</accession>
<dbReference type="PROSITE" id="PS51464">
    <property type="entry name" value="SIS"/>
    <property type="match status" value="1"/>
</dbReference>
<reference evidence="2 3" key="1">
    <citation type="submission" date="2021-04" db="EMBL/GenBank/DDBJ databases">
        <title>Complete genome sequence of Stygiolobus sp. KN-1.</title>
        <authorList>
            <person name="Nakamura K."/>
            <person name="Sakai H."/>
            <person name="Kurosawa N."/>
        </authorList>
    </citation>
    <scope>NUCLEOTIDE SEQUENCE [LARGE SCALE GENOMIC DNA]</scope>
    <source>
        <strain evidence="2 3">KN-1</strain>
    </source>
</reference>
<keyword evidence="2" id="KW-0413">Isomerase</keyword>
<dbReference type="GO" id="GO:0016853">
    <property type="term" value="F:isomerase activity"/>
    <property type="evidence" value="ECO:0007669"/>
    <property type="project" value="UniProtKB-KW"/>
</dbReference>
<dbReference type="GO" id="GO:0097367">
    <property type="term" value="F:carbohydrate derivative binding"/>
    <property type="evidence" value="ECO:0007669"/>
    <property type="project" value="InterPro"/>
</dbReference>
<dbReference type="Proteomes" id="UP000825123">
    <property type="component" value="Chromosome"/>
</dbReference>
<dbReference type="PANTHER" id="PTHR10937">
    <property type="entry name" value="GLUCOSAMINE--FRUCTOSE-6-PHOSPHATE AMINOTRANSFERASE, ISOMERIZING"/>
    <property type="match status" value="1"/>
</dbReference>
<dbReference type="PANTHER" id="PTHR10937:SF0">
    <property type="entry name" value="GLUTAMINE--FRUCTOSE-6-PHOSPHATE TRANSAMINASE (ISOMERIZING)"/>
    <property type="match status" value="1"/>
</dbReference>
<feature type="domain" description="SIS" evidence="1">
    <location>
        <begin position="7"/>
        <end position="147"/>
    </location>
</feature>
<gene>
    <name evidence="2" type="ORF">KN1_08010</name>
</gene>